<proteinExistence type="predicted"/>
<reference evidence="2" key="1">
    <citation type="submission" date="2019-08" db="EMBL/GenBank/DDBJ databases">
        <authorList>
            <person name="Kucharzyk K."/>
            <person name="Murdoch R.W."/>
            <person name="Higgins S."/>
            <person name="Loffler F."/>
        </authorList>
    </citation>
    <scope>NUCLEOTIDE SEQUENCE</scope>
</reference>
<comment type="caution">
    <text evidence="2">The sequence shown here is derived from an EMBL/GenBank/DDBJ whole genome shotgun (WGS) entry which is preliminary data.</text>
</comment>
<evidence type="ECO:0000256" key="1">
    <source>
        <dbReference type="SAM" id="MobiDB-lite"/>
    </source>
</evidence>
<feature type="region of interest" description="Disordered" evidence="1">
    <location>
        <begin position="42"/>
        <end position="61"/>
    </location>
</feature>
<evidence type="ECO:0000313" key="2">
    <source>
        <dbReference type="EMBL" id="MPN54131.1"/>
    </source>
</evidence>
<sequence length="61" mass="6996">MLRERAPLYERFRDVAVANDGSAEETARRIWEEYNAYSDFERAESEPAGSARAGDLRKTDV</sequence>
<dbReference type="AlphaFoldDB" id="A0A645IRX2"/>
<name>A0A645IRX2_9ZZZZ</name>
<protein>
    <submittedName>
        <fullName evidence="2">Uncharacterized protein</fullName>
    </submittedName>
</protein>
<gene>
    <name evidence="2" type="ORF">SDC9_201800</name>
</gene>
<accession>A0A645IRX2</accession>
<organism evidence="2">
    <name type="scientific">bioreactor metagenome</name>
    <dbReference type="NCBI Taxonomy" id="1076179"/>
    <lineage>
        <taxon>unclassified sequences</taxon>
        <taxon>metagenomes</taxon>
        <taxon>ecological metagenomes</taxon>
    </lineage>
</organism>
<dbReference type="EMBL" id="VSSQ01122051">
    <property type="protein sequence ID" value="MPN54131.1"/>
    <property type="molecule type" value="Genomic_DNA"/>
</dbReference>